<dbReference type="PANTHER" id="PTHR46478:SF1">
    <property type="entry name" value="VON WILLEBRAND FACTOR A DOMAIN-CONTAINING PROTEIN 3A"/>
    <property type="match status" value="1"/>
</dbReference>
<name>A0A7S2HQW7_9DINO</name>
<dbReference type="PANTHER" id="PTHR46478">
    <property type="entry name" value="VON WILLEBRAND FACTOR A DOMAIN-CONTAINING PROTEIN 3A"/>
    <property type="match status" value="1"/>
</dbReference>
<proteinExistence type="predicted"/>
<dbReference type="InterPro" id="IPR002035">
    <property type="entry name" value="VWF_A"/>
</dbReference>
<accession>A0A7S2HQW7</accession>
<evidence type="ECO:0000313" key="3">
    <source>
        <dbReference type="EMBL" id="CAD9497770.1"/>
    </source>
</evidence>
<dbReference type="Gene3D" id="3.40.50.410">
    <property type="entry name" value="von Willebrand factor, type A domain"/>
    <property type="match status" value="1"/>
</dbReference>
<sequence>MHPRHGRKYVAQDAETCGGRLVFSKIQSRKWPKADHVIRQLQEFCRVSVRMTLWCKESKKVTAEGGSARDAINGTASIDCANGGRLRQPHATVLCTHSKGDLQEFHTNAEGEIEGLLFPGTHTLECELGSRFDRLMPDAIAVPARFSPLEVEVMASLKKPCTFAVFDHLNRPFSAFPLRLRPRDARDELQSLRVVTKVNGRGRVRLGRGVWVATYDAAEGEPQDAWPIRAIRTELEVQEAEVPQFFRLCVHRVRFTCEIMLHTRYQEPVALCPFVAKFAERGTSGRVVCRGVTTDIGLAACDLPAGRFTFRVEPSEDMAFVPQHFEVIVSDEGVFSPRDRMVETKTVDVTLQLVTPDGEAAPGCICSLAPQFGNGTASLSQEVPMRTDEGGLATATVSLLEPYVFRVRDMRAPEYMPQEFAFLTDRRTVTAVVARSVFGPICERQVVFVVDTSGSMGPYLSDVKAALNMTIARQFHQSNKRFNVVAATGCPTEFRPGGLVDCTPVNIEDAMRFCESMSAGGTSNILRAIAHVLRTLDFEAMYLVTDGKCDVGDEFLGQVKTHFLQHPGRPKIHPVGINCVPQRLTYRGLGALASMTHATFRRVCLQQDVSDPVGDLVAAQGGAAGGHAGLSLLDLAGAAAEGGTTTEEEAEDCRGGDDGLAE</sequence>
<dbReference type="SUPFAM" id="SSF53300">
    <property type="entry name" value="vWA-like"/>
    <property type="match status" value="1"/>
</dbReference>
<feature type="region of interest" description="Disordered" evidence="1">
    <location>
        <begin position="639"/>
        <end position="662"/>
    </location>
</feature>
<organism evidence="3">
    <name type="scientific">Zooxanthella nutricula</name>
    <dbReference type="NCBI Taxonomy" id="1333877"/>
    <lineage>
        <taxon>Eukaryota</taxon>
        <taxon>Sar</taxon>
        <taxon>Alveolata</taxon>
        <taxon>Dinophyceae</taxon>
        <taxon>Peridiniales</taxon>
        <taxon>Peridiniales incertae sedis</taxon>
        <taxon>Zooxanthella</taxon>
    </lineage>
</organism>
<protein>
    <recommendedName>
        <fullName evidence="2">VWFA domain-containing protein</fullName>
    </recommendedName>
</protein>
<reference evidence="3" key="1">
    <citation type="submission" date="2021-01" db="EMBL/GenBank/DDBJ databases">
        <authorList>
            <person name="Corre E."/>
            <person name="Pelletier E."/>
            <person name="Niang G."/>
            <person name="Scheremetjew M."/>
            <person name="Finn R."/>
            <person name="Kale V."/>
            <person name="Holt S."/>
            <person name="Cochrane G."/>
            <person name="Meng A."/>
            <person name="Brown T."/>
            <person name="Cohen L."/>
        </authorList>
    </citation>
    <scope>NUCLEOTIDE SEQUENCE</scope>
    <source>
        <strain evidence="3">RCC3387</strain>
    </source>
</reference>
<evidence type="ECO:0000256" key="1">
    <source>
        <dbReference type="SAM" id="MobiDB-lite"/>
    </source>
</evidence>
<dbReference type="SMART" id="SM00327">
    <property type="entry name" value="VWA"/>
    <property type="match status" value="1"/>
</dbReference>
<dbReference type="InterPro" id="IPR036465">
    <property type="entry name" value="vWFA_dom_sf"/>
</dbReference>
<evidence type="ECO:0000259" key="2">
    <source>
        <dbReference type="SMART" id="SM00327"/>
    </source>
</evidence>
<gene>
    <name evidence="3" type="ORF">BRAN1462_LOCUS3722</name>
</gene>
<dbReference type="Pfam" id="PF13519">
    <property type="entry name" value="VWA_2"/>
    <property type="match status" value="1"/>
</dbReference>
<dbReference type="AlphaFoldDB" id="A0A7S2HQW7"/>
<dbReference type="EMBL" id="HBGW01005650">
    <property type="protein sequence ID" value="CAD9497770.1"/>
    <property type="molecule type" value="Transcribed_RNA"/>
</dbReference>
<feature type="domain" description="VWFA" evidence="2">
    <location>
        <begin position="443"/>
        <end position="618"/>
    </location>
</feature>
<feature type="compositionally biased region" description="Basic and acidic residues" evidence="1">
    <location>
        <begin position="652"/>
        <end position="662"/>
    </location>
</feature>